<evidence type="ECO:0000313" key="2">
    <source>
        <dbReference type="Proteomes" id="UP001244207"/>
    </source>
</evidence>
<evidence type="ECO:0000313" key="1">
    <source>
        <dbReference type="EMBL" id="KAK1722474.1"/>
    </source>
</evidence>
<comment type="caution">
    <text evidence="1">The sequence shown here is derived from an EMBL/GenBank/DDBJ whole genome shotgun (WGS) entry which is preliminary data.</text>
</comment>
<dbReference type="GeneID" id="85386876"/>
<dbReference type="RefSeq" id="XP_060362529.1">
    <property type="nucleotide sequence ID" value="XM_060502977.1"/>
</dbReference>
<protein>
    <submittedName>
        <fullName evidence="1">Uncharacterized protein</fullName>
    </submittedName>
</protein>
<proteinExistence type="predicted"/>
<dbReference type="Proteomes" id="UP001244207">
    <property type="component" value="Unassembled WGS sequence"/>
</dbReference>
<name>A0AAD8XCB4_GLOAC</name>
<organism evidence="1 2">
    <name type="scientific">Glomerella acutata</name>
    <name type="common">Colletotrichum acutatum</name>
    <dbReference type="NCBI Taxonomy" id="27357"/>
    <lineage>
        <taxon>Eukaryota</taxon>
        <taxon>Fungi</taxon>
        <taxon>Dikarya</taxon>
        <taxon>Ascomycota</taxon>
        <taxon>Pezizomycotina</taxon>
        <taxon>Sordariomycetes</taxon>
        <taxon>Hypocreomycetidae</taxon>
        <taxon>Glomerellales</taxon>
        <taxon>Glomerellaceae</taxon>
        <taxon>Colletotrichum</taxon>
        <taxon>Colletotrichum acutatum species complex</taxon>
    </lineage>
</organism>
<dbReference type="EMBL" id="JAHMHS010000079">
    <property type="protein sequence ID" value="KAK1722474.1"/>
    <property type="molecule type" value="Genomic_DNA"/>
</dbReference>
<sequence length="204" mass="21943">MIPKIDYTNKILCCRKKIRCDLDSIAIMYIKLVTLPPASDGFQTIGSRCRHACAGALGGVLGAAHLRRKKCQSHHLARDQSRWLGAENVECMTNRGRPARRSFSNVDPLLSLPGHGFLVRSQVPLAVLGKLPNPRSFGVRGSCSPADGNCPGTCEAVCPALEIHLQDNFNSRRLTLAASAFPRVLVLGLAGLGQSFSPDVGIVT</sequence>
<accession>A0AAD8XCB4</accession>
<keyword evidence="2" id="KW-1185">Reference proteome</keyword>
<dbReference type="AlphaFoldDB" id="A0AAD8XCB4"/>
<reference evidence="1" key="1">
    <citation type="submission" date="2021-12" db="EMBL/GenBank/DDBJ databases">
        <title>Comparative genomics, transcriptomics and evolutionary studies reveal genomic signatures of adaptation to plant cell wall in hemibiotrophic fungi.</title>
        <authorList>
            <consortium name="DOE Joint Genome Institute"/>
            <person name="Baroncelli R."/>
            <person name="Diaz J.F."/>
            <person name="Benocci T."/>
            <person name="Peng M."/>
            <person name="Battaglia E."/>
            <person name="Haridas S."/>
            <person name="Andreopoulos W."/>
            <person name="Labutti K."/>
            <person name="Pangilinan J."/>
            <person name="Floch G.L."/>
            <person name="Makela M.R."/>
            <person name="Henrissat B."/>
            <person name="Grigoriev I.V."/>
            <person name="Crouch J.A."/>
            <person name="De Vries R.P."/>
            <person name="Sukno S.A."/>
            <person name="Thon M.R."/>
        </authorList>
    </citation>
    <scope>NUCLEOTIDE SEQUENCE</scope>
    <source>
        <strain evidence="1">CBS 112980</strain>
    </source>
</reference>
<gene>
    <name evidence="1" type="ORF">BDZ83DRAFT_420166</name>
</gene>